<dbReference type="InterPro" id="IPR021232">
    <property type="entry name" value="DUF2735"/>
</dbReference>
<feature type="compositionally biased region" description="Basic and acidic residues" evidence="1">
    <location>
        <begin position="51"/>
        <end position="62"/>
    </location>
</feature>
<evidence type="ECO:0000313" key="3">
    <source>
        <dbReference type="Proteomes" id="UP000239772"/>
    </source>
</evidence>
<evidence type="ECO:0000256" key="1">
    <source>
        <dbReference type="SAM" id="MobiDB-lite"/>
    </source>
</evidence>
<organism evidence="2 3">
    <name type="scientific">Alsobacter soli</name>
    <dbReference type="NCBI Taxonomy" id="2109933"/>
    <lineage>
        <taxon>Bacteria</taxon>
        <taxon>Pseudomonadati</taxon>
        <taxon>Pseudomonadota</taxon>
        <taxon>Alphaproteobacteria</taxon>
        <taxon>Hyphomicrobiales</taxon>
        <taxon>Alsobacteraceae</taxon>
        <taxon>Alsobacter</taxon>
    </lineage>
</organism>
<gene>
    <name evidence="2" type="ORF">SLNSH_18240</name>
</gene>
<reference evidence="3" key="1">
    <citation type="submission" date="2018-03" db="EMBL/GenBank/DDBJ databases">
        <authorList>
            <person name="Sun L."/>
            <person name="Liu H."/>
            <person name="Chen W."/>
            <person name="Huang K."/>
            <person name="Liu W."/>
            <person name="Gao X."/>
        </authorList>
    </citation>
    <scope>NUCLEOTIDE SEQUENCE [LARGE SCALE GENOMIC DNA]</scope>
    <source>
        <strain evidence="3">SH9</strain>
    </source>
</reference>
<proteinExistence type="predicted"/>
<feature type="region of interest" description="Disordered" evidence="1">
    <location>
        <begin position="22"/>
        <end position="62"/>
    </location>
</feature>
<sequence>MSAPRSRETAVILPFRNRAGSGVRAMPAAGQQPAPKEPPPIEFGSGWYHDAAIREADPERRR</sequence>
<dbReference type="OrthoDB" id="8001436at2"/>
<keyword evidence="3" id="KW-1185">Reference proteome</keyword>
<dbReference type="Proteomes" id="UP000239772">
    <property type="component" value="Unassembled WGS sequence"/>
</dbReference>
<accession>A0A2T1HPY9</accession>
<name>A0A2T1HPY9_9HYPH</name>
<dbReference type="Pfam" id="PF10931">
    <property type="entry name" value="DUF2735"/>
    <property type="match status" value="1"/>
</dbReference>
<comment type="caution">
    <text evidence="2">The sequence shown here is derived from an EMBL/GenBank/DDBJ whole genome shotgun (WGS) entry which is preliminary data.</text>
</comment>
<protein>
    <submittedName>
        <fullName evidence="2">DUF2735 domain-containing protein</fullName>
    </submittedName>
</protein>
<dbReference type="EMBL" id="PVZS01000023">
    <property type="protein sequence ID" value="PSC03579.1"/>
    <property type="molecule type" value="Genomic_DNA"/>
</dbReference>
<dbReference type="RefSeq" id="WP_106338473.1">
    <property type="nucleotide sequence ID" value="NZ_PVZS01000023.1"/>
</dbReference>
<dbReference type="AlphaFoldDB" id="A0A2T1HPY9"/>
<evidence type="ECO:0000313" key="2">
    <source>
        <dbReference type="EMBL" id="PSC03579.1"/>
    </source>
</evidence>